<dbReference type="PROSITE" id="PS00865">
    <property type="entry name" value="UBIQUITIN_ACTIVAT_2"/>
    <property type="match status" value="1"/>
</dbReference>
<dbReference type="Gene3D" id="3.50.50.80">
    <property type="entry name" value="Ubiquitin-activating enzyme E1, inactive adenylation domain, subdomain 1"/>
    <property type="match status" value="1"/>
</dbReference>
<comment type="pathway">
    <text evidence="1">Protein modification; protein ubiquitination.</text>
</comment>
<evidence type="ECO:0000259" key="8">
    <source>
        <dbReference type="SMART" id="SM00985"/>
    </source>
</evidence>
<keyword evidence="10" id="KW-1185">Reference proteome</keyword>
<dbReference type="InterPro" id="IPR033127">
    <property type="entry name" value="UBQ-activ_enz_E1_Cys_AS"/>
</dbReference>
<evidence type="ECO:0000256" key="1">
    <source>
        <dbReference type="ARBA" id="ARBA00004906"/>
    </source>
</evidence>
<evidence type="ECO:0000256" key="2">
    <source>
        <dbReference type="ARBA" id="ARBA00005673"/>
    </source>
</evidence>
<dbReference type="InterPro" id="IPR042302">
    <property type="entry name" value="E1_FCCH_sf"/>
</dbReference>
<dbReference type="PRINTS" id="PR01849">
    <property type="entry name" value="UBIQUITINACT"/>
</dbReference>
<keyword evidence="3" id="KW-0436">Ligase</keyword>
<gene>
    <name evidence="9" type="primary">UBA1</name>
    <name evidence="9" type="ORF">TCON_0133</name>
</gene>
<evidence type="ECO:0000256" key="7">
    <source>
        <dbReference type="PROSITE-ProRule" id="PRU10132"/>
    </source>
</evidence>
<accession>A0ABQ7I2N7</accession>
<evidence type="ECO:0000256" key="4">
    <source>
        <dbReference type="ARBA" id="ARBA00022741"/>
    </source>
</evidence>
<keyword evidence="6" id="KW-0067">ATP-binding</keyword>
<protein>
    <submittedName>
        <fullName evidence="9">Ubiquitin-activating enzyme E1 1</fullName>
    </submittedName>
</protein>
<dbReference type="SMART" id="SM00985">
    <property type="entry name" value="UBA_e1_C"/>
    <property type="match status" value="1"/>
</dbReference>
<dbReference type="Gene3D" id="3.40.50.12550">
    <property type="entry name" value="Ubiquitin-activating enzyme E1, inactive adenylation domain, subdomain 2"/>
    <property type="match status" value="1"/>
</dbReference>
<dbReference type="Pfam" id="PF00899">
    <property type="entry name" value="ThiF"/>
    <property type="match status" value="2"/>
</dbReference>
<dbReference type="InterPro" id="IPR035985">
    <property type="entry name" value="Ubiquitin-activating_enz"/>
</dbReference>
<name>A0ABQ7I2N7_9MICR</name>
<evidence type="ECO:0000256" key="3">
    <source>
        <dbReference type="ARBA" id="ARBA00022598"/>
    </source>
</evidence>
<dbReference type="EMBL" id="SBIQ01000004">
    <property type="protein sequence ID" value="KAF7684687.1"/>
    <property type="molecule type" value="Genomic_DNA"/>
</dbReference>
<dbReference type="InterPro" id="IPR042063">
    <property type="entry name" value="Ubi_acti_E1_SCCH"/>
</dbReference>
<reference evidence="9 10" key="1">
    <citation type="submission" date="2019-01" db="EMBL/GenBank/DDBJ databases">
        <title>Genomes sequencing and comparative genomics of infectious freshwater microsporidia, Cucumispora dikerogammari and Thelohania contejeani.</title>
        <authorList>
            <person name="Cormier A."/>
            <person name="Giraud I."/>
            <person name="Wattier R."/>
            <person name="Teixeira M."/>
            <person name="Grandjean F."/>
            <person name="Rigaud T."/>
            <person name="Cordaux R."/>
        </authorList>
    </citation>
    <scope>NUCLEOTIDE SEQUENCE [LARGE SCALE GENOMIC DNA]</scope>
    <source>
        <strain evidence="9">T1</strain>
        <tissue evidence="9">Spores</tissue>
    </source>
</reference>
<dbReference type="PANTHER" id="PTHR10953:SF4">
    <property type="entry name" value="UBIQUITIN-ACTIVATING ENZYME E1 C-TERMINAL DOMAIN-CONTAINING PROTEIN"/>
    <property type="match status" value="1"/>
</dbReference>
<evidence type="ECO:0000256" key="6">
    <source>
        <dbReference type="ARBA" id="ARBA00022840"/>
    </source>
</evidence>
<dbReference type="InterPro" id="IPR038252">
    <property type="entry name" value="UBA_E1_C_sf"/>
</dbReference>
<dbReference type="Gene3D" id="1.10.10.2660">
    <property type="entry name" value="Ubiquitin-activating enzyme E1, SCCH domain"/>
    <property type="match status" value="2"/>
</dbReference>
<organism evidence="9 10">
    <name type="scientific">Astathelohania contejeani</name>
    <dbReference type="NCBI Taxonomy" id="164912"/>
    <lineage>
        <taxon>Eukaryota</taxon>
        <taxon>Fungi</taxon>
        <taxon>Fungi incertae sedis</taxon>
        <taxon>Microsporidia</taxon>
        <taxon>Astathelohaniidae</taxon>
        <taxon>Astathelohania</taxon>
    </lineage>
</organism>
<keyword evidence="5" id="KW-0833">Ubl conjugation pathway</keyword>
<evidence type="ECO:0000313" key="10">
    <source>
        <dbReference type="Proteomes" id="UP001516464"/>
    </source>
</evidence>
<sequence>MQGVLDENLYSRQLYVLGKEAMVKMMNSHVLIIGLNGLGQEIIKNVCLAGVNTVLLHDASLIEISDLCTGFYFTIDSIGERKDRAIIQKVKELNPYVNVVQIDKLTEDIFNSVNVVVLCGRSIDEQIEINKICRANKIFFIGCQERGVFSQVFCDFGEGFTIIDTTGEPAHTGIFNDIQEDGVATVIDGTRHNLESGDIIKIYEAEEYENKMFKVEVISAMKLKLIKLDDAGNEISNDKTFIPIFGGLFEQQKLPKTIDFIPMSQAIEDPEILITDFEDMNRAYISHRCFLILSEFNNNKKRYPICQNKEDSELFYEMYKQKFKNDDSEELVKLFCLQSSGSMMPVCSVIGGFVAQEVLKACSSKFQPLHQFLYFDCLQVLPKNIQELRDNEFERSNTRYDPLIALFGKSNLEKLLNLRIFLVGSGAIGCEHIKNFAMMGMGSKGQLFITDMDAIEQSNLNRQFLFKQKDVSLMKARVAGREAINLNPDFNNGRILSYELKVGEETENVFSDKFLTSLNFVANALDNIEARKYIDSRCILTRRALFESGTLGTKGNTQVIIPYLTESYGSSQDPPEQSIPLCTIRNFPHLVEHTIEWALSEFKSNFDDKINSIMEYLSGGGECNPALGICICGYCDLKSCQCRNECSAIPCTNTGIKLEGILSEDSSISTVVKGISNMNGVISGDKGMDAVIRGEKIIKEGNGVENVNALERIDEDNASINANMIGDDIHDLIRNAPRNLEDCIQSAISLFINLFYTSIKKLILTFPPDHVTSEGLPFWSPPRRPPTPIEFDITDPLHLLFVISASNLYCYTYGINGKVTEDMIKKCNYTGVIKQGPLNNLQRVEFEKDDDTNHHIDFIYSCSSLRAINYKIKPTTRLAVKGIAGKIIPAIATTTALISGLSVIEMIKYTFLSQKRNEEYIIEKDDLSKFKNSFVALSLPFFGSSEPIPPQPEKYYFKENEIHEFTIWERIEFEDIKLKEIIQHFKDKYDVNVEMITINSSVVFSSFYNPDKYKKNLNKKVSELVGKSEERIYVILEFLFDSECDVFPSVIVRV</sequence>
<dbReference type="Gene3D" id="2.40.30.180">
    <property type="entry name" value="Ubiquitin-activating enzyme E1, FCCH domain"/>
    <property type="match status" value="1"/>
</dbReference>
<comment type="caution">
    <text evidence="9">The sequence shown here is derived from an EMBL/GenBank/DDBJ whole genome shotgun (WGS) entry which is preliminary data.</text>
</comment>
<dbReference type="InterPro" id="IPR019572">
    <property type="entry name" value="UBA_E1_SCCH"/>
</dbReference>
<dbReference type="Proteomes" id="UP001516464">
    <property type="component" value="Unassembled WGS sequence"/>
</dbReference>
<dbReference type="SUPFAM" id="SSF69572">
    <property type="entry name" value="Activating enzymes of the ubiquitin-like proteins"/>
    <property type="match status" value="3"/>
</dbReference>
<feature type="active site" description="Glycyl thioester intermediate" evidence="7">
    <location>
        <position position="582"/>
    </location>
</feature>
<dbReference type="InterPro" id="IPR045886">
    <property type="entry name" value="ThiF/MoeB/HesA"/>
</dbReference>
<dbReference type="Gene3D" id="3.10.290.60">
    <property type="entry name" value="Ubiquitin-activating enzyme E1, UFD domain"/>
    <property type="match status" value="1"/>
</dbReference>
<proteinExistence type="inferred from homology"/>
<dbReference type="InterPro" id="IPR042449">
    <property type="entry name" value="Ub-E1_IAD_1"/>
</dbReference>
<evidence type="ECO:0000256" key="5">
    <source>
        <dbReference type="ARBA" id="ARBA00022786"/>
    </source>
</evidence>
<dbReference type="InterPro" id="IPR000011">
    <property type="entry name" value="UBQ/SUMO-activ_enz_E1-like"/>
</dbReference>
<dbReference type="Gene3D" id="3.40.50.720">
    <property type="entry name" value="NAD(P)-binding Rossmann-like Domain"/>
    <property type="match status" value="1"/>
</dbReference>
<feature type="domain" description="Ubiquitin-activating enzyme E1 C-terminal" evidence="8">
    <location>
        <begin position="930"/>
        <end position="1050"/>
    </location>
</feature>
<evidence type="ECO:0000313" key="9">
    <source>
        <dbReference type="EMBL" id="KAF7684687.1"/>
    </source>
</evidence>
<dbReference type="InterPro" id="IPR000594">
    <property type="entry name" value="ThiF_NAD_FAD-bd"/>
</dbReference>
<dbReference type="Pfam" id="PF10585">
    <property type="entry name" value="UBA_E1_SCCH"/>
    <property type="match status" value="2"/>
</dbReference>
<dbReference type="PANTHER" id="PTHR10953">
    <property type="entry name" value="UBIQUITIN-ACTIVATING ENZYME E1"/>
    <property type="match status" value="1"/>
</dbReference>
<dbReference type="Pfam" id="PF09358">
    <property type="entry name" value="E1_UFD"/>
    <property type="match status" value="1"/>
</dbReference>
<keyword evidence="4" id="KW-0547">Nucleotide-binding</keyword>
<dbReference type="InterPro" id="IPR018965">
    <property type="entry name" value="Ub-activating_enz_E1_C"/>
</dbReference>
<comment type="similarity">
    <text evidence="2">Belongs to the ubiquitin-activating E1 family.</text>
</comment>